<dbReference type="SUPFAM" id="SSF56349">
    <property type="entry name" value="DNA breaking-rejoining enzymes"/>
    <property type="match status" value="1"/>
</dbReference>
<organism evidence="3 4">
    <name type="scientific">Blautia obeum</name>
    <dbReference type="NCBI Taxonomy" id="40520"/>
    <lineage>
        <taxon>Bacteria</taxon>
        <taxon>Bacillati</taxon>
        <taxon>Bacillota</taxon>
        <taxon>Clostridia</taxon>
        <taxon>Lachnospirales</taxon>
        <taxon>Lachnospiraceae</taxon>
        <taxon>Blautia</taxon>
    </lineage>
</organism>
<dbReference type="EMBL" id="CABHNB010000028">
    <property type="protein sequence ID" value="VUX09436.1"/>
    <property type="molecule type" value="Genomic_DNA"/>
</dbReference>
<dbReference type="GO" id="GO:0015074">
    <property type="term" value="P:DNA integration"/>
    <property type="evidence" value="ECO:0007669"/>
    <property type="project" value="InterPro"/>
</dbReference>
<protein>
    <submittedName>
        <fullName evidence="3">Transposase from transposon Tn916</fullName>
    </submittedName>
</protein>
<dbReference type="InterPro" id="IPR050090">
    <property type="entry name" value="Tyrosine_recombinase_XerCD"/>
</dbReference>
<dbReference type="InterPro" id="IPR013762">
    <property type="entry name" value="Integrase-like_cat_sf"/>
</dbReference>
<dbReference type="CDD" id="cd01189">
    <property type="entry name" value="INT_ICEBs1_C_like"/>
    <property type="match status" value="1"/>
</dbReference>
<evidence type="ECO:0000256" key="1">
    <source>
        <dbReference type="ARBA" id="ARBA00023172"/>
    </source>
</evidence>
<proteinExistence type="predicted"/>
<evidence type="ECO:0000259" key="2">
    <source>
        <dbReference type="PROSITE" id="PS51898"/>
    </source>
</evidence>
<dbReference type="Gene3D" id="1.10.443.10">
    <property type="entry name" value="Intergrase catalytic core"/>
    <property type="match status" value="1"/>
</dbReference>
<dbReference type="Pfam" id="PF00589">
    <property type="entry name" value="Phage_integrase"/>
    <property type="match status" value="1"/>
</dbReference>
<dbReference type="PROSITE" id="PS51898">
    <property type="entry name" value="TYR_RECOMBINASE"/>
    <property type="match status" value="1"/>
</dbReference>
<dbReference type="PANTHER" id="PTHR30349">
    <property type="entry name" value="PHAGE INTEGRASE-RELATED"/>
    <property type="match status" value="1"/>
</dbReference>
<dbReference type="InterPro" id="IPR011010">
    <property type="entry name" value="DNA_brk_join_enz"/>
</dbReference>
<dbReference type="GO" id="GO:0003677">
    <property type="term" value="F:DNA binding"/>
    <property type="evidence" value="ECO:0007669"/>
    <property type="project" value="InterPro"/>
</dbReference>
<dbReference type="PANTHER" id="PTHR30349:SF64">
    <property type="entry name" value="PROPHAGE INTEGRASE INTD-RELATED"/>
    <property type="match status" value="1"/>
</dbReference>
<dbReference type="Proteomes" id="UP000409147">
    <property type="component" value="Unassembled WGS sequence"/>
</dbReference>
<sequence>MAYRVRAVLYNPCEGMRAPIERTYQDIIEREEDHNLEKDVQRFLDACRHTRYYELFYILSQTGLRIGEACALEWKDVDLERKCIYIDKTVNKVKKYYDSKGRKMESPKMVAQITSPKKQASYRIVPISDETVKGFAAWKKKQFADKKRWGRRWGIKNELLKDFPNLIFTTSPGKTYLPGYATQECKRISDCINRKEKQTALSEKREPEFIHIHPHLFRYFYVTKCVEKGMNPVMIGKITGHAEIRMTQHYTRLSDEFILRQREFH</sequence>
<accession>A0A564TQD3</accession>
<dbReference type="RefSeq" id="WP_186290944.1">
    <property type="nucleotide sequence ID" value="NZ_CABHNB010000028.1"/>
</dbReference>
<dbReference type="GO" id="GO:0006310">
    <property type="term" value="P:DNA recombination"/>
    <property type="evidence" value="ECO:0007669"/>
    <property type="project" value="UniProtKB-KW"/>
</dbReference>
<evidence type="ECO:0000313" key="4">
    <source>
        <dbReference type="Proteomes" id="UP000409147"/>
    </source>
</evidence>
<keyword evidence="1" id="KW-0233">DNA recombination</keyword>
<reference evidence="3 4" key="1">
    <citation type="submission" date="2019-07" db="EMBL/GenBank/DDBJ databases">
        <authorList>
            <person name="Hibberd C M."/>
            <person name="Gehrig L. J."/>
            <person name="Chang H.-W."/>
            <person name="Venkatesh S."/>
        </authorList>
    </citation>
    <scope>NUCLEOTIDE SEQUENCE [LARGE SCALE GENOMIC DNA]</scope>
    <source>
        <strain evidence="3">Ruminococcus_obeum_SSTS_Bg7063</strain>
    </source>
</reference>
<dbReference type="InterPro" id="IPR002104">
    <property type="entry name" value="Integrase_catalytic"/>
</dbReference>
<evidence type="ECO:0000313" key="3">
    <source>
        <dbReference type="EMBL" id="VUX09436.1"/>
    </source>
</evidence>
<gene>
    <name evidence="3" type="primary">Int-Tn_7</name>
    <name evidence="3" type="ORF">ROSSTS7063_01896</name>
</gene>
<dbReference type="AlphaFoldDB" id="A0A564TQD3"/>
<feature type="domain" description="Tyr recombinase" evidence="2">
    <location>
        <begin position="30"/>
        <end position="263"/>
    </location>
</feature>
<keyword evidence="4" id="KW-1185">Reference proteome</keyword>
<name>A0A564TQD3_9FIRM</name>